<reference evidence="1" key="2">
    <citation type="journal article" date="2015" name="Data Brief">
        <title>Shoot transcriptome of the giant reed, Arundo donax.</title>
        <authorList>
            <person name="Barrero R.A."/>
            <person name="Guerrero F.D."/>
            <person name="Moolhuijzen P."/>
            <person name="Goolsby J.A."/>
            <person name="Tidwell J."/>
            <person name="Bellgard S.E."/>
            <person name="Bellgard M.I."/>
        </authorList>
    </citation>
    <scope>NUCLEOTIDE SEQUENCE</scope>
    <source>
        <tissue evidence="1">Shoot tissue taken approximately 20 cm above the soil surface</tissue>
    </source>
</reference>
<name>A0A0A9ED65_ARUDO</name>
<protein>
    <submittedName>
        <fullName evidence="1">Uncharacterized protein</fullName>
    </submittedName>
</protein>
<proteinExistence type="predicted"/>
<dbReference type="AlphaFoldDB" id="A0A0A9ED65"/>
<sequence length="55" mass="6970">MRLHLHLGKCKMRRPSLHWRQFSKIFLYIQLFAMRLLKPLEPLAWKKVFLCWRRF</sequence>
<evidence type="ECO:0000313" key="1">
    <source>
        <dbReference type="EMBL" id="JAD98669.1"/>
    </source>
</evidence>
<reference evidence="1" key="1">
    <citation type="submission" date="2014-09" db="EMBL/GenBank/DDBJ databases">
        <authorList>
            <person name="Magalhaes I.L.F."/>
            <person name="Oliveira U."/>
            <person name="Santos F.R."/>
            <person name="Vidigal T.H.D.A."/>
            <person name="Brescovit A.D."/>
            <person name="Santos A.J."/>
        </authorList>
    </citation>
    <scope>NUCLEOTIDE SEQUENCE</scope>
    <source>
        <tissue evidence="1">Shoot tissue taken approximately 20 cm above the soil surface</tissue>
    </source>
</reference>
<accession>A0A0A9ED65</accession>
<organism evidence="1">
    <name type="scientific">Arundo donax</name>
    <name type="common">Giant reed</name>
    <name type="synonym">Donax arundinaceus</name>
    <dbReference type="NCBI Taxonomy" id="35708"/>
    <lineage>
        <taxon>Eukaryota</taxon>
        <taxon>Viridiplantae</taxon>
        <taxon>Streptophyta</taxon>
        <taxon>Embryophyta</taxon>
        <taxon>Tracheophyta</taxon>
        <taxon>Spermatophyta</taxon>
        <taxon>Magnoliopsida</taxon>
        <taxon>Liliopsida</taxon>
        <taxon>Poales</taxon>
        <taxon>Poaceae</taxon>
        <taxon>PACMAD clade</taxon>
        <taxon>Arundinoideae</taxon>
        <taxon>Arundineae</taxon>
        <taxon>Arundo</taxon>
    </lineage>
</organism>
<dbReference type="EMBL" id="GBRH01199226">
    <property type="protein sequence ID" value="JAD98669.1"/>
    <property type="molecule type" value="Transcribed_RNA"/>
</dbReference>